<keyword evidence="16" id="KW-1185">Reference proteome</keyword>
<feature type="domain" description="Flagellar motor switch protein FliG N-terminal" evidence="14">
    <location>
        <begin position="34"/>
        <end position="136"/>
    </location>
</feature>
<dbReference type="PANTHER" id="PTHR30534">
    <property type="entry name" value="FLAGELLAR MOTOR SWITCH PROTEIN FLIG"/>
    <property type="match status" value="1"/>
</dbReference>
<dbReference type="Gene3D" id="1.10.220.30">
    <property type="match status" value="3"/>
</dbReference>
<dbReference type="SUPFAM" id="SSF48029">
    <property type="entry name" value="FliG"/>
    <property type="match status" value="2"/>
</dbReference>
<dbReference type="RefSeq" id="WP_220663891.1">
    <property type="nucleotide sequence ID" value="NZ_CP069370.1"/>
</dbReference>
<feature type="domain" description="Flagellar motor switch protein FliG C-terminal" evidence="12">
    <location>
        <begin position="246"/>
        <end position="358"/>
    </location>
</feature>
<evidence type="ECO:0000256" key="10">
    <source>
        <dbReference type="ARBA" id="ARBA00025598"/>
    </source>
</evidence>
<evidence type="ECO:0000256" key="4">
    <source>
        <dbReference type="ARBA" id="ARBA00021870"/>
    </source>
</evidence>
<comment type="subcellular location">
    <subcellularLocation>
        <location evidence="1">Bacterial flagellum basal body</location>
    </subcellularLocation>
    <subcellularLocation>
        <location evidence="2">Cell membrane</location>
        <topology evidence="2">Peripheral membrane protein</topology>
        <orientation evidence="2">Cytoplasmic side</orientation>
    </subcellularLocation>
</comment>
<dbReference type="InterPro" id="IPR011002">
    <property type="entry name" value="FliG_a-hlx"/>
</dbReference>
<protein>
    <recommendedName>
        <fullName evidence="4">Flagellar motor switch protein FliG</fullName>
    </recommendedName>
</protein>
<dbReference type="InterPro" id="IPR028263">
    <property type="entry name" value="FliG_N"/>
</dbReference>
<evidence type="ECO:0000259" key="13">
    <source>
        <dbReference type="Pfam" id="PF14841"/>
    </source>
</evidence>
<dbReference type="InterPro" id="IPR032779">
    <property type="entry name" value="FliG_M"/>
</dbReference>
<name>A0A8G1EF17_9RHOB</name>
<keyword evidence="7" id="KW-0283">Flagellar rotation</keyword>
<sequence length="363" mass="39080">MNAETGIQLARIAPAPAARPFPPAPPSPGGPRLLSPREKAAVIVRLLLAEGATLPLATLPEHMQAALAEQIGQMRLVDRITLGAVVDEFLNELEQVGLAFPGGIEGALGMMDGHISTTAANRLRRLAGASSKADPWDRLTNLATDRLLPVIEAESTEIAAVMLSKLPVPKAAELLGKLPGDRARRVAYAVSMTGNVDPETVRRIGASLVAQLDAIPPRAFETGPVERVGAILNVSPAQTRDEVLKGLAEADTDFAEQVRRALFTFGHIPERLLPRDVPKVLRQLDQLTTVTAVAWAQRQPDLAPVADFILENISQRLAEALREEMAARGRVKEREGEEATNAVVMVIRQLEGAGELVLRRDED</sequence>
<feature type="domain" description="Flagellar motor switch protein FliG middle" evidence="13">
    <location>
        <begin position="146"/>
        <end position="215"/>
    </location>
</feature>
<dbReference type="InterPro" id="IPR000090">
    <property type="entry name" value="Flg_Motor_Flig"/>
</dbReference>
<gene>
    <name evidence="15" type="ORF">JO391_07770</name>
</gene>
<keyword evidence="9" id="KW-0975">Bacterial flagellum</keyword>
<comment type="function">
    <text evidence="10">FliG is one of three proteins (FliG, FliN, FliM) that forms the rotor-mounted switch complex (C ring), located at the base of the basal body. This complex interacts with the CheY and CheZ chemotaxis proteins, in addition to contacting components of the motor that determine the direction of flagellar rotation.</text>
</comment>
<dbReference type="PRINTS" id="PR00954">
    <property type="entry name" value="FLGMOTORFLIG"/>
</dbReference>
<keyword evidence="6" id="KW-0145">Chemotaxis</keyword>
<evidence type="ECO:0000313" key="15">
    <source>
        <dbReference type="EMBL" id="QYZ71384.1"/>
    </source>
</evidence>
<keyword evidence="15" id="KW-0966">Cell projection</keyword>
<evidence type="ECO:0000256" key="11">
    <source>
        <dbReference type="SAM" id="MobiDB-lite"/>
    </source>
</evidence>
<dbReference type="Pfam" id="PF14841">
    <property type="entry name" value="FliG_M"/>
    <property type="match status" value="1"/>
</dbReference>
<evidence type="ECO:0000256" key="7">
    <source>
        <dbReference type="ARBA" id="ARBA00022779"/>
    </source>
</evidence>
<evidence type="ECO:0000259" key="14">
    <source>
        <dbReference type="Pfam" id="PF14842"/>
    </source>
</evidence>
<dbReference type="Proteomes" id="UP000826300">
    <property type="component" value="Chromosome"/>
</dbReference>
<evidence type="ECO:0000256" key="8">
    <source>
        <dbReference type="ARBA" id="ARBA00023136"/>
    </source>
</evidence>
<keyword evidence="5" id="KW-1003">Cell membrane</keyword>
<evidence type="ECO:0000256" key="3">
    <source>
        <dbReference type="ARBA" id="ARBA00010299"/>
    </source>
</evidence>
<dbReference type="AlphaFoldDB" id="A0A8G1EF17"/>
<evidence type="ECO:0000256" key="2">
    <source>
        <dbReference type="ARBA" id="ARBA00004413"/>
    </source>
</evidence>
<evidence type="ECO:0000313" key="16">
    <source>
        <dbReference type="Proteomes" id="UP000826300"/>
    </source>
</evidence>
<keyword evidence="15" id="KW-0282">Flagellum</keyword>
<comment type="similarity">
    <text evidence="3">Belongs to the FliG family.</text>
</comment>
<feature type="region of interest" description="Disordered" evidence="11">
    <location>
        <begin position="14"/>
        <end position="34"/>
    </location>
</feature>
<evidence type="ECO:0000256" key="5">
    <source>
        <dbReference type="ARBA" id="ARBA00022475"/>
    </source>
</evidence>
<evidence type="ECO:0000256" key="9">
    <source>
        <dbReference type="ARBA" id="ARBA00023143"/>
    </source>
</evidence>
<evidence type="ECO:0000256" key="1">
    <source>
        <dbReference type="ARBA" id="ARBA00004117"/>
    </source>
</evidence>
<dbReference type="GO" id="GO:0003774">
    <property type="term" value="F:cytoskeletal motor activity"/>
    <property type="evidence" value="ECO:0007669"/>
    <property type="project" value="InterPro"/>
</dbReference>
<dbReference type="GO" id="GO:0006935">
    <property type="term" value="P:chemotaxis"/>
    <property type="evidence" value="ECO:0007669"/>
    <property type="project" value="UniProtKB-KW"/>
</dbReference>
<dbReference type="KEGG" id="nsm:JO391_07770"/>
<reference evidence="15" key="1">
    <citation type="submission" date="2021-02" db="EMBL/GenBank/DDBJ databases">
        <title>Rhodobacter shimadae sp. nov., an aerobic anoxygenic phototrophic bacterium isolated from a hot spring.</title>
        <authorList>
            <person name="Muramatsu S."/>
            <person name="Haruta S."/>
            <person name="Hirose S."/>
            <person name="Hanada S."/>
        </authorList>
    </citation>
    <scope>NUCLEOTIDE SEQUENCE</scope>
    <source>
        <strain evidence="15">N10</strain>
    </source>
</reference>
<dbReference type="PANTHER" id="PTHR30534:SF0">
    <property type="entry name" value="FLAGELLAR MOTOR SWITCH PROTEIN FLIG"/>
    <property type="match status" value="1"/>
</dbReference>
<proteinExistence type="inferred from homology"/>
<dbReference type="EMBL" id="CP069370">
    <property type="protein sequence ID" value="QYZ71384.1"/>
    <property type="molecule type" value="Genomic_DNA"/>
</dbReference>
<dbReference type="GO" id="GO:0071973">
    <property type="term" value="P:bacterial-type flagellum-dependent cell motility"/>
    <property type="evidence" value="ECO:0007669"/>
    <property type="project" value="InterPro"/>
</dbReference>
<evidence type="ECO:0000256" key="6">
    <source>
        <dbReference type="ARBA" id="ARBA00022500"/>
    </source>
</evidence>
<dbReference type="Pfam" id="PF14842">
    <property type="entry name" value="FliG_N"/>
    <property type="match status" value="1"/>
</dbReference>
<dbReference type="Pfam" id="PF01706">
    <property type="entry name" value="FliG_C"/>
    <property type="match status" value="1"/>
</dbReference>
<keyword evidence="8" id="KW-0472">Membrane</keyword>
<dbReference type="InterPro" id="IPR023087">
    <property type="entry name" value="Flg_Motor_Flig_C"/>
</dbReference>
<feature type="compositionally biased region" description="Pro residues" evidence="11">
    <location>
        <begin position="17"/>
        <end position="29"/>
    </location>
</feature>
<dbReference type="GO" id="GO:0009425">
    <property type="term" value="C:bacterial-type flagellum basal body"/>
    <property type="evidence" value="ECO:0007669"/>
    <property type="project" value="UniProtKB-SubCell"/>
</dbReference>
<dbReference type="GO" id="GO:0005886">
    <property type="term" value="C:plasma membrane"/>
    <property type="evidence" value="ECO:0007669"/>
    <property type="project" value="UniProtKB-SubCell"/>
</dbReference>
<organism evidence="15 16">
    <name type="scientific">Neotabrizicola shimadae</name>
    <dbReference type="NCBI Taxonomy" id="2807096"/>
    <lineage>
        <taxon>Bacteria</taxon>
        <taxon>Pseudomonadati</taxon>
        <taxon>Pseudomonadota</taxon>
        <taxon>Alphaproteobacteria</taxon>
        <taxon>Rhodobacterales</taxon>
        <taxon>Paracoccaceae</taxon>
        <taxon>Neotabrizicola</taxon>
    </lineage>
</organism>
<keyword evidence="15" id="KW-0969">Cilium</keyword>
<accession>A0A8G1EF17</accession>
<evidence type="ECO:0000259" key="12">
    <source>
        <dbReference type="Pfam" id="PF01706"/>
    </source>
</evidence>